<keyword evidence="4" id="KW-0548">Nucleotidyltransferase</keyword>
<dbReference type="EMBL" id="MN034772">
    <property type="protein sequence ID" value="QDH89360.1"/>
    <property type="molecule type" value="Genomic_RNA"/>
</dbReference>
<evidence type="ECO:0000256" key="7">
    <source>
        <dbReference type="ARBA" id="ARBA00030248"/>
    </source>
</evidence>
<dbReference type="Pfam" id="PF03431">
    <property type="entry name" value="RNA_replicase_B"/>
    <property type="match status" value="1"/>
</dbReference>
<keyword evidence="9" id="KW-0460">Magnesium</keyword>
<keyword evidence="3" id="KW-0808">Transferase</keyword>
<comment type="catalytic activity">
    <reaction evidence="8">
        <text>RNA(n) + a ribonucleoside 5'-triphosphate = RNA(n+1) + diphosphate</text>
        <dbReference type="Rhea" id="RHEA:21248"/>
        <dbReference type="Rhea" id="RHEA-COMP:14527"/>
        <dbReference type="Rhea" id="RHEA-COMP:17342"/>
        <dbReference type="ChEBI" id="CHEBI:33019"/>
        <dbReference type="ChEBI" id="CHEBI:61557"/>
        <dbReference type="ChEBI" id="CHEBI:140395"/>
        <dbReference type="EC" id="2.7.7.48"/>
    </reaction>
</comment>
<evidence type="ECO:0000256" key="8">
    <source>
        <dbReference type="ARBA" id="ARBA00048744"/>
    </source>
</evidence>
<evidence type="ECO:0000256" key="5">
    <source>
        <dbReference type="ARBA" id="ARBA00022741"/>
    </source>
</evidence>
<keyword evidence="2 11" id="KW-0696">RNA-directed RNA polymerase</keyword>
<evidence type="ECO:0000256" key="6">
    <source>
        <dbReference type="ARBA" id="ARBA00022953"/>
    </source>
</evidence>
<feature type="domain" description="RdRp catalytic" evidence="10">
    <location>
        <begin position="299"/>
        <end position="443"/>
    </location>
</feature>
<proteinExistence type="predicted"/>
<dbReference type="InterPro" id="IPR007096">
    <property type="entry name" value="RNA-dir_Rpol_cat_phage"/>
</dbReference>
<evidence type="ECO:0000256" key="9">
    <source>
        <dbReference type="PIRSR" id="PIRSR605093-1"/>
    </source>
</evidence>
<dbReference type="GO" id="GO:0003968">
    <property type="term" value="F:RNA-directed RNA polymerase activity"/>
    <property type="evidence" value="ECO:0007669"/>
    <property type="project" value="UniProtKB-KW"/>
</dbReference>
<evidence type="ECO:0000256" key="3">
    <source>
        <dbReference type="ARBA" id="ARBA00022679"/>
    </source>
</evidence>
<dbReference type="EC" id="2.7.7.48" evidence="1"/>
<organism evidence="11">
    <name type="scientific">Leviviridae sp</name>
    <dbReference type="NCBI Taxonomy" id="2027243"/>
    <lineage>
        <taxon>Viruses</taxon>
        <taxon>Riboviria</taxon>
        <taxon>Orthornavirae</taxon>
        <taxon>Lenarviricota</taxon>
        <taxon>Leviviricetes</taxon>
        <taxon>Norzivirales</taxon>
        <taxon>Fiersviridae</taxon>
    </lineage>
</organism>
<feature type="binding site" evidence="9">
    <location>
        <position position="411"/>
    </location>
    <ligand>
        <name>Mg(2+)</name>
        <dbReference type="ChEBI" id="CHEBI:18420"/>
        <label>2</label>
    </ligand>
</feature>
<dbReference type="PROSITE" id="PS50522">
    <property type="entry name" value="RDRP_PHAGE"/>
    <property type="match status" value="1"/>
</dbReference>
<dbReference type="GO" id="GO:0000166">
    <property type="term" value="F:nucleotide binding"/>
    <property type="evidence" value="ECO:0007669"/>
    <property type="project" value="UniProtKB-KW"/>
</dbReference>
<feature type="binding site" evidence="9">
    <location>
        <position position="412"/>
    </location>
    <ligand>
        <name>Mg(2+)</name>
        <dbReference type="ChEBI" id="CHEBI:18420"/>
        <label>2</label>
    </ligand>
</feature>
<dbReference type="GO" id="GO:0039694">
    <property type="term" value="P:viral RNA genome replication"/>
    <property type="evidence" value="ECO:0007669"/>
    <property type="project" value="InterPro"/>
</dbReference>
<accession>A0A514D6V0</accession>
<name>A0A514D6V0_9VIRU</name>
<reference evidence="11" key="1">
    <citation type="submission" date="2019-05" db="EMBL/GenBank/DDBJ databases">
        <title>Metatranscriptomic reconstruction reveals RNA viruses with the potential to shape carbon cycling in soil.</title>
        <authorList>
            <person name="Starr E.P."/>
            <person name="Nuccio E."/>
            <person name="Pett-Ridge J."/>
            <person name="Banfield J.F."/>
            <person name="Firestone M.K."/>
        </authorList>
    </citation>
    <scope>NUCLEOTIDE SEQUENCE</scope>
    <source>
        <strain evidence="11">H4_Bulk_46_scaffold_2545</strain>
    </source>
</reference>
<comment type="cofactor">
    <cofactor evidence="9">
        <name>Mg(2+)</name>
        <dbReference type="ChEBI" id="CHEBI:18420"/>
    </cofactor>
    <text evidence="9">Binds 2 Mg(2+) per subunit.</text>
</comment>
<evidence type="ECO:0000256" key="4">
    <source>
        <dbReference type="ARBA" id="ARBA00022695"/>
    </source>
</evidence>
<evidence type="ECO:0000259" key="10">
    <source>
        <dbReference type="PROSITE" id="PS50522"/>
    </source>
</evidence>
<evidence type="ECO:0000256" key="1">
    <source>
        <dbReference type="ARBA" id="ARBA00012494"/>
    </source>
</evidence>
<evidence type="ECO:0000313" key="11">
    <source>
        <dbReference type="EMBL" id="QDH89360.1"/>
    </source>
</evidence>
<keyword evidence="9" id="KW-0479">Metal-binding</keyword>
<feature type="binding site" evidence="9">
    <location>
        <position position="314"/>
    </location>
    <ligand>
        <name>Mg(2+)</name>
        <dbReference type="ChEBI" id="CHEBI:18420"/>
        <label>2</label>
    </ligand>
</feature>
<dbReference type="InterPro" id="IPR005093">
    <property type="entry name" value="RNArep_beta"/>
</dbReference>
<keyword evidence="6" id="KW-0693">Viral RNA replication</keyword>
<protein>
    <recommendedName>
        <fullName evidence="1">RNA-directed RNA polymerase</fullName>
        <ecNumber evidence="1">2.7.7.48</ecNumber>
    </recommendedName>
    <alternativeName>
        <fullName evidence="7">RNA replicase beta chain</fullName>
    </alternativeName>
</protein>
<dbReference type="GO" id="GO:0046872">
    <property type="term" value="F:metal ion binding"/>
    <property type="evidence" value="ECO:0007669"/>
    <property type="project" value="UniProtKB-KW"/>
</dbReference>
<keyword evidence="5" id="KW-0547">Nucleotide-binding</keyword>
<evidence type="ECO:0000256" key="2">
    <source>
        <dbReference type="ARBA" id="ARBA00022484"/>
    </source>
</evidence>
<gene>
    <name evidence="11" type="ORF">H4Bulk462545_000002</name>
</gene>
<sequence>MKSLMLLWKVLADELASRCRTSTTLDCKTVERRVKDEGLSFLTITLPQFGKDFEKSLESGCLDRQDFQGFSWRSGLPKFLSGFLCQIFDTSDGRLLDNPSVDAIHAVRQLTLLVGKLFLVSNRDRERAAMDGYVEIEQDVREFDNIFTEEMRFRFRRVSNLLLGRDLLPIDRKIGRGEYLAPMHGPGATADGLKGNRKWKQNTWPRRLEEFFPMDEYLLPNHSFWELLEGVDILEPEDEIPVKVISVPKTQKTPRIIAMEPTAMLYAQKSLQEVIYESVQRSDTLRTLIGFLDQEPNRVLAERGSSDGSLATLDLSEASDRVSFEHVRELLAFTPNLLGAVDACRSRKAQVDGHGVIPLAKYASMGSALCFPIEAMVFLTLVFIGIEEKLNRHLTRKDVESFTGRVRVFGDDIIVPVDCVEQVIWSLEYFGMKVNRSKSFWTGRFRESCGKEYFAGHDVSIVRVRQLPPASSADAQRVISWVQMSNQFYRAGLWRTVRWLDSFMSGILSDYPVVEESSAVLGRHSFMGYQAQKTGGRYQVPLVRGFVPHGVIPANRLDEHHALHKWFLLRGDLPIADEDHLERSGRPSVVNIKRRWAKPY</sequence>